<protein>
    <submittedName>
        <fullName evidence="1">Uncharacterized protein</fullName>
    </submittedName>
</protein>
<dbReference type="Proteomes" id="UP001595848">
    <property type="component" value="Unassembled WGS sequence"/>
</dbReference>
<proteinExistence type="predicted"/>
<reference evidence="2" key="1">
    <citation type="journal article" date="2019" name="Int. J. Syst. Evol. Microbiol.">
        <title>The Global Catalogue of Microorganisms (GCM) 10K type strain sequencing project: providing services to taxonomists for standard genome sequencing and annotation.</title>
        <authorList>
            <consortium name="The Broad Institute Genomics Platform"/>
            <consortium name="The Broad Institute Genome Sequencing Center for Infectious Disease"/>
            <person name="Wu L."/>
            <person name="Ma J."/>
        </authorList>
    </citation>
    <scope>NUCLEOTIDE SEQUENCE [LARGE SCALE GENOMIC DNA]</scope>
    <source>
        <strain evidence="2">LMG 24813</strain>
    </source>
</reference>
<evidence type="ECO:0000313" key="1">
    <source>
        <dbReference type="EMBL" id="MFC4200959.1"/>
    </source>
</evidence>
<name>A0ABV8NVH9_9BURK</name>
<evidence type="ECO:0000313" key="2">
    <source>
        <dbReference type="Proteomes" id="UP001595848"/>
    </source>
</evidence>
<dbReference type="EMBL" id="JBHSBV010000003">
    <property type="protein sequence ID" value="MFC4200959.1"/>
    <property type="molecule type" value="Genomic_DNA"/>
</dbReference>
<dbReference type="RefSeq" id="WP_217963686.1">
    <property type="nucleotide sequence ID" value="NZ_JAHTBN010000002.1"/>
</dbReference>
<organism evidence="1 2">
    <name type="scientific">Candidimonas humi</name>
    <dbReference type="NCBI Taxonomy" id="683355"/>
    <lineage>
        <taxon>Bacteria</taxon>
        <taxon>Pseudomonadati</taxon>
        <taxon>Pseudomonadota</taxon>
        <taxon>Betaproteobacteria</taxon>
        <taxon>Burkholderiales</taxon>
        <taxon>Alcaligenaceae</taxon>
        <taxon>Candidimonas</taxon>
    </lineage>
</organism>
<accession>A0ABV8NVH9</accession>
<keyword evidence="2" id="KW-1185">Reference proteome</keyword>
<comment type="caution">
    <text evidence="1">The sequence shown here is derived from an EMBL/GenBank/DDBJ whole genome shotgun (WGS) entry which is preliminary data.</text>
</comment>
<gene>
    <name evidence="1" type="ORF">ACFOY1_08340</name>
</gene>
<sequence length="76" mass="7928">MGIENEVGAGDDLVESAQGWAQRFAAAPLNPSDAGDLVAGALKASVAVSRAAAQLTWLTQDSFVDAMRRKEHTDGN</sequence>